<reference evidence="13 14" key="1">
    <citation type="submission" date="2023-05" db="EMBL/GenBank/DDBJ databases">
        <title>A 100% complete, gapless, phased diploid assembly of the Scenedesmus obliquus UTEX 3031 genome.</title>
        <authorList>
            <person name="Biondi T.C."/>
            <person name="Hanschen E.R."/>
            <person name="Kwon T."/>
            <person name="Eng W."/>
            <person name="Kruse C.P.S."/>
            <person name="Koehler S.I."/>
            <person name="Kunde Y."/>
            <person name="Gleasner C.D."/>
            <person name="You Mak K.T."/>
            <person name="Polle J."/>
            <person name="Hovde B.T."/>
            <person name="Starkenburg S.R."/>
        </authorList>
    </citation>
    <scope>NUCLEOTIDE SEQUENCE [LARGE SCALE GENOMIC DNA]</scope>
    <source>
        <strain evidence="13 14">DOE0152z</strain>
    </source>
</reference>
<evidence type="ECO:0000256" key="4">
    <source>
        <dbReference type="ARBA" id="ARBA00013061"/>
    </source>
</evidence>
<evidence type="ECO:0000313" key="14">
    <source>
        <dbReference type="Proteomes" id="UP001244341"/>
    </source>
</evidence>
<evidence type="ECO:0000256" key="5">
    <source>
        <dbReference type="ARBA" id="ARBA00022679"/>
    </source>
</evidence>
<evidence type="ECO:0000256" key="7">
    <source>
        <dbReference type="ARBA" id="ARBA00022777"/>
    </source>
</evidence>
<organism evidence="13 14">
    <name type="scientific">Tetradesmus obliquus</name>
    <name type="common">Green alga</name>
    <name type="synonym">Acutodesmus obliquus</name>
    <dbReference type="NCBI Taxonomy" id="3088"/>
    <lineage>
        <taxon>Eukaryota</taxon>
        <taxon>Viridiplantae</taxon>
        <taxon>Chlorophyta</taxon>
        <taxon>core chlorophytes</taxon>
        <taxon>Chlorophyceae</taxon>
        <taxon>CS clade</taxon>
        <taxon>Sphaeropleales</taxon>
        <taxon>Scenedesmaceae</taxon>
        <taxon>Tetradesmus</taxon>
    </lineage>
</organism>
<keyword evidence="9" id="KW-0460">Magnesium</keyword>
<sequence>MPDVTTRCVYSSCCAAIDPDLVHYHTAALIALNKLIATWEAAVANGDYAAVPHQLLPRRVVQSVPEFVATPLYKAYAGHFTAYDQPDDYELIPLICAKTTFLEQLFGCIAVQLDDGTYMDGYSWVKHVGYGDGMVENCTKYLGWTFGPDGRPDRDCVGSAAQAAVQQLQPGQACLLENLRLHSGEAASDPEFSQQLAALGDVYVSDAFGVVHREQASVTGVLQHMTACYPGLLLQSELRYLHSTFHTPDRPFGVVIGGAKVRDKIGVLQALVSSADVLLIGGRMAFTFLAAEGVACGRTQIEEDWLEACRAMRECAAARGVKLLLPRDIVVARSLDDDHGCCTVPLTVSCCTPEAPCVPNGCYGLDIGPQTAAAFTDAILGCKTVFWNGPMGRFEVPRFAAGTHAVARAMGRATAAGSTTIVGGGDSVSAINEMQPPPAISYISTGGGASLQLIQGQLLPGIRALAQAATAAS</sequence>
<keyword evidence="7 11" id="KW-0418">Kinase</keyword>
<accession>A0ABY8UBB0</accession>
<evidence type="ECO:0000256" key="10">
    <source>
        <dbReference type="ARBA" id="ARBA00024331"/>
    </source>
</evidence>
<gene>
    <name evidence="13" type="ORF">OEZ85_003444</name>
</gene>
<comment type="similarity">
    <text evidence="3 11">Belongs to the phosphoglycerate kinase family.</text>
</comment>
<comment type="catalytic activity">
    <reaction evidence="1 11">
        <text>(2R)-3-phosphoglycerate + ATP = (2R)-3-phospho-glyceroyl phosphate + ADP</text>
        <dbReference type="Rhea" id="RHEA:14801"/>
        <dbReference type="ChEBI" id="CHEBI:30616"/>
        <dbReference type="ChEBI" id="CHEBI:57604"/>
        <dbReference type="ChEBI" id="CHEBI:58272"/>
        <dbReference type="ChEBI" id="CHEBI:456216"/>
        <dbReference type="EC" id="2.7.2.3"/>
    </reaction>
</comment>
<evidence type="ECO:0000313" key="13">
    <source>
        <dbReference type="EMBL" id="WIA18757.1"/>
    </source>
</evidence>
<name>A0ABY8UBB0_TETOB</name>
<dbReference type="PRINTS" id="PR00477">
    <property type="entry name" value="PHGLYCKINASE"/>
</dbReference>
<dbReference type="InterPro" id="IPR001576">
    <property type="entry name" value="Phosphoglycerate_kinase"/>
</dbReference>
<proteinExistence type="inferred from homology"/>
<evidence type="ECO:0000256" key="11">
    <source>
        <dbReference type="RuleBase" id="RU000532"/>
    </source>
</evidence>
<dbReference type="Gene3D" id="3.40.50.1260">
    <property type="entry name" value="Phosphoglycerate kinase, N-terminal domain"/>
    <property type="match status" value="2"/>
</dbReference>
<dbReference type="SUPFAM" id="SSF53748">
    <property type="entry name" value="Phosphoglycerate kinase"/>
    <property type="match status" value="1"/>
</dbReference>
<comment type="cofactor">
    <cofactor evidence="2">
        <name>Mg(2+)</name>
        <dbReference type="ChEBI" id="CHEBI:18420"/>
    </cofactor>
</comment>
<keyword evidence="14" id="KW-1185">Reference proteome</keyword>
<dbReference type="PANTHER" id="PTHR11406:SF23">
    <property type="entry name" value="PHOSPHOGLYCERATE KINASE 1, CHLOROPLASTIC-RELATED"/>
    <property type="match status" value="1"/>
</dbReference>
<evidence type="ECO:0000256" key="9">
    <source>
        <dbReference type="ARBA" id="ARBA00022842"/>
    </source>
</evidence>
<evidence type="ECO:0000256" key="12">
    <source>
        <dbReference type="RuleBase" id="RU000696"/>
    </source>
</evidence>
<keyword evidence="6" id="KW-0547">Nucleotide-binding</keyword>
<dbReference type="InterPro" id="IPR036043">
    <property type="entry name" value="Phosphoglycerate_kinase_sf"/>
</dbReference>
<evidence type="ECO:0000256" key="6">
    <source>
        <dbReference type="ARBA" id="ARBA00022741"/>
    </source>
</evidence>
<dbReference type="InterPro" id="IPR015824">
    <property type="entry name" value="Phosphoglycerate_kinase_N"/>
</dbReference>
<dbReference type="EMBL" id="CP126217">
    <property type="protein sequence ID" value="WIA18757.1"/>
    <property type="molecule type" value="Genomic_DNA"/>
</dbReference>
<comment type="pathway">
    <text evidence="10">Carbohydrate biosynthesis.</text>
</comment>
<comment type="subunit">
    <text evidence="12">Monomer.</text>
</comment>
<evidence type="ECO:0000256" key="3">
    <source>
        <dbReference type="ARBA" id="ARBA00008982"/>
    </source>
</evidence>
<keyword evidence="5 11" id="KW-0808">Transferase</keyword>
<dbReference type="Proteomes" id="UP001244341">
    <property type="component" value="Chromosome 10b"/>
</dbReference>
<dbReference type="EC" id="2.7.2.3" evidence="4 11"/>
<keyword evidence="8" id="KW-0067">ATP-binding</keyword>
<evidence type="ECO:0000256" key="1">
    <source>
        <dbReference type="ARBA" id="ARBA00000642"/>
    </source>
</evidence>
<dbReference type="PANTHER" id="PTHR11406">
    <property type="entry name" value="PHOSPHOGLYCERATE KINASE"/>
    <property type="match status" value="1"/>
</dbReference>
<evidence type="ECO:0000256" key="2">
    <source>
        <dbReference type="ARBA" id="ARBA00001946"/>
    </source>
</evidence>
<dbReference type="Pfam" id="PF00162">
    <property type="entry name" value="PGK"/>
    <property type="match status" value="1"/>
</dbReference>
<evidence type="ECO:0000256" key="8">
    <source>
        <dbReference type="ARBA" id="ARBA00022840"/>
    </source>
</evidence>
<protein>
    <recommendedName>
        <fullName evidence="4 11">Phosphoglycerate kinase</fullName>
        <ecNumber evidence="4 11">2.7.2.3</ecNumber>
    </recommendedName>
</protein>